<gene>
    <name evidence="7" type="ORF">DCC81_11620</name>
</gene>
<dbReference type="InterPro" id="IPR011662">
    <property type="entry name" value="Secretin/TonB_short_N"/>
</dbReference>
<feature type="signal peptide" evidence="5">
    <location>
        <begin position="1"/>
        <end position="23"/>
    </location>
</feature>
<name>A0A2T7BFA2_9BACT</name>
<feature type="chain" id="PRO_5015682134" evidence="5">
    <location>
        <begin position="24"/>
        <end position="1124"/>
    </location>
</feature>
<evidence type="ECO:0000256" key="1">
    <source>
        <dbReference type="ARBA" id="ARBA00022448"/>
    </source>
</evidence>
<evidence type="ECO:0000256" key="5">
    <source>
        <dbReference type="SAM" id="SignalP"/>
    </source>
</evidence>
<organism evidence="7 8">
    <name type="scientific">Chitinophaga parva</name>
    <dbReference type="NCBI Taxonomy" id="2169414"/>
    <lineage>
        <taxon>Bacteria</taxon>
        <taxon>Pseudomonadati</taxon>
        <taxon>Bacteroidota</taxon>
        <taxon>Chitinophagia</taxon>
        <taxon>Chitinophagales</taxon>
        <taxon>Chitinophagaceae</taxon>
        <taxon>Chitinophaga</taxon>
    </lineage>
</organism>
<evidence type="ECO:0000259" key="6">
    <source>
        <dbReference type="SMART" id="SM00965"/>
    </source>
</evidence>
<sequence>MRSGARILLSSLFLLLSVSRSYGQNKTSANITLDADKTAIVTVLQQVQQQGHFRFIYNNDLLDDKRVITVHLKNATLKQLMDIILKNTGLIFEEKDNGTVVLKQAVAVQKVVGKLSGVVRDSSGMPLPGVSVTVKGKPNIGTTTDMNGGFFLETPGKDAVLVFSMVGYTPREQVLADQSAIDIRLMVSPYHLDEAVVVAFGKQKKADVVGSVTTINPSELKVPSSNLTTALAGRVSGLIAYQRSGEPGADNASFFIRGVTTFGYKKDPLILIDGVEVTTTDLARLQVDDIANFSILKDATATALYGARGANGVILIATKQGKEGRPTYSVRFENSLSEPTQNIKLADPVTYMKLADEATLTRNPLGITPYSQEKIDNTIAGTNKYAYPATDWMKMLFKDYTMNQRADANVSGGASVARYYVSASFSQDNGVLKVPRLNNFNNNIDLKTYSIRSNVDVNLTRTTLLTTRVSGSFSDYTGPIAGGTAVYNEIMHSNPVMFPAYYEPDAANAFTHHILFGNAGAGTYANPYADMVKGYKQYNTSTVNAQAELRQQLDFLTQGLSFNAMANTSRYAYYDISRSYTPFYYSLGSYDKATGDYTLNALNPDAGTEYLSYPANGGTRLITTSVYFQGILNYNRAFKKHGISGSLVYQAQNSVSGDFTSLETSLPSRNLGLSGRATYNYDQRYYAEFNFGYNGSERFDIKHRFGFFPSAGIAWNVSNEKFWDNGLRNTITNLKLRATYGLVGNDAIGSAQDRFFYMSQVNMTDGSKAASFGSNVGSMYTRNGITVLRYANPDITWEVAHETNVGFDMSLWNKLNVTLDAYRTYRSNILMVRASIPTTMGLSDIPSANIGAATSKGIDASVDYNVTVNKNWWIQGRANFTLAQSRYDKYEEPAYTDEPWLSRKGYSLSQTWGYVAERLFIDDKDVANSPMQTFGTYGAGDIKYRDINGDGQITALDKVPIGFPTDPEMVYGFGVSVGYRSFDVSAFFQGQSRSSFILNSTTTAPFAGDNALLKAYADHHWSEDNRDIYALWPRLSPDVNVNDAQPSTWWVRNGKFLRLKQLEIGYSLPKSLMDRFHMKSFRFYLNGSNLFNLSTFKLWDIEMAGNGLGYPLQRVVNLGLQTSF</sequence>
<dbReference type="Pfam" id="PF07715">
    <property type="entry name" value="Plug"/>
    <property type="match status" value="1"/>
</dbReference>
<dbReference type="FunFam" id="2.170.130.10:FF:000003">
    <property type="entry name" value="SusC/RagA family TonB-linked outer membrane protein"/>
    <property type="match status" value="1"/>
</dbReference>
<dbReference type="OrthoDB" id="721000at2"/>
<dbReference type="NCBIfam" id="TIGR04057">
    <property type="entry name" value="SusC_RagA_signa"/>
    <property type="match status" value="1"/>
</dbReference>
<dbReference type="Pfam" id="PF07660">
    <property type="entry name" value="STN"/>
    <property type="match status" value="1"/>
</dbReference>
<keyword evidence="4" id="KW-0812">Transmembrane</keyword>
<dbReference type="InterPro" id="IPR023997">
    <property type="entry name" value="TonB-dep_OMP_SusC/RagA_CS"/>
</dbReference>
<comment type="caution">
    <text evidence="7">The sequence shown here is derived from an EMBL/GenBank/DDBJ whole genome shotgun (WGS) entry which is preliminary data.</text>
</comment>
<accession>A0A2T7BFA2</accession>
<keyword evidence="1 4" id="KW-0813">Transport</keyword>
<comment type="similarity">
    <text evidence="4">Belongs to the TonB-dependent receptor family.</text>
</comment>
<dbReference type="SMART" id="SM00965">
    <property type="entry name" value="STN"/>
    <property type="match status" value="1"/>
</dbReference>
<dbReference type="Proteomes" id="UP000244450">
    <property type="component" value="Unassembled WGS sequence"/>
</dbReference>
<dbReference type="NCBIfam" id="TIGR04056">
    <property type="entry name" value="OMP_RagA_SusC"/>
    <property type="match status" value="1"/>
</dbReference>
<keyword evidence="3 4" id="KW-0998">Cell outer membrane</keyword>
<reference evidence="7 8" key="1">
    <citation type="submission" date="2018-04" db="EMBL/GenBank/DDBJ databases">
        <title>Chitinophaga fuyangensis sp. nov., isolated from soil in a chemical factory.</title>
        <authorList>
            <person name="Chen K."/>
        </authorList>
    </citation>
    <scope>NUCLEOTIDE SEQUENCE [LARGE SCALE GENOMIC DNA]</scope>
    <source>
        <strain evidence="7 8">LY-1</strain>
    </source>
</reference>
<dbReference type="InterPro" id="IPR037066">
    <property type="entry name" value="Plug_dom_sf"/>
</dbReference>
<protein>
    <submittedName>
        <fullName evidence="7">SusC/RagA family TonB-linked outer membrane protein</fullName>
    </submittedName>
</protein>
<dbReference type="InterPro" id="IPR039426">
    <property type="entry name" value="TonB-dep_rcpt-like"/>
</dbReference>
<comment type="subcellular location">
    <subcellularLocation>
        <location evidence="4">Cell outer membrane</location>
        <topology evidence="4">Multi-pass membrane protein</topology>
    </subcellularLocation>
</comment>
<dbReference type="PROSITE" id="PS52016">
    <property type="entry name" value="TONB_DEPENDENT_REC_3"/>
    <property type="match status" value="1"/>
</dbReference>
<evidence type="ECO:0000313" key="7">
    <source>
        <dbReference type="EMBL" id="PUZ24959.1"/>
    </source>
</evidence>
<dbReference type="EMBL" id="QCYK01000002">
    <property type="protein sequence ID" value="PUZ24959.1"/>
    <property type="molecule type" value="Genomic_DNA"/>
</dbReference>
<evidence type="ECO:0000256" key="3">
    <source>
        <dbReference type="ARBA" id="ARBA00023237"/>
    </source>
</evidence>
<evidence type="ECO:0000313" key="8">
    <source>
        <dbReference type="Proteomes" id="UP000244450"/>
    </source>
</evidence>
<dbReference type="GO" id="GO:0009279">
    <property type="term" value="C:cell outer membrane"/>
    <property type="evidence" value="ECO:0007669"/>
    <property type="project" value="UniProtKB-SubCell"/>
</dbReference>
<dbReference type="InterPro" id="IPR008969">
    <property type="entry name" value="CarboxyPept-like_regulatory"/>
</dbReference>
<dbReference type="InterPro" id="IPR023996">
    <property type="entry name" value="TonB-dep_OMP_SusC/RagA"/>
</dbReference>
<dbReference type="SUPFAM" id="SSF56935">
    <property type="entry name" value="Porins"/>
    <property type="match status" value="1"/>
</dbReference>
<dbReference type="Gene3D" id="2.170.130.10">
    <property type="entry name" value="TonB-dependent receptor, plug domain"/>
    <property type="match status" value="1"/>
</dbReference>
<dbReference type="SUPFAM" id="SSF49464">
    <property type="entry name" value="Carboxypeptidase regulatory domain-like"/>
    <property type="match status" value="1"/>
</dbReference>
<dbReference type="InterPro" id="IPR012910">
    <property type="entry name" value="Plug_dom"/>
</dbReference>
<dbReference type="Gene3D" id="2.60.40.1120">
    <property type="entry name" value="Carboxypeptidase-like, regulatory domain"/>
    <property type="match status" value="1"/>
</dbReference>
<evidence type="ECO:0000256" key="4">
    <source>
        <dbReference type="PROSITE-ProRule" id="PRU01360"/>
    </source>
</evidence>
<keyword evidence="5" id="KW-0732">Signal</keyword>
<dbReference type="AlphaFoldDB" id="A0A2T7BFA2"/>
<keyword evidence="2 4" id="KW-0472">Membrane</keyword>
<evidence type="ECO:0000256" key="2">
    <source>
        <dbReference type="ARBA" id="ARBA00023136"/>
    </source>
</evidence>
<dbReference type="Pfam" id="PF13715">
    <property type="entry name" value="CarbopepD_reg_2"/>
    <property type="match status" value="1"/>
</dbReference>
<feature type="domain" description="Secretin/TonB short N-terminal" evidence="6">
    <location>
        <begin position="53"/>
        <end position="105"/>
    </location>
</feature>
<keyword evidence="8" id="KW-1185">Reference proteome</keyword>
<keyword evidence="4" id="KW-1134">Transmembrane beta strand</keyword>
<proteinExistence type="inferred from homology"/>